<dbReference type="GO" id="GO:0005524">
    <property type="term" value="F:ATP binding"/>
    <property type="evidence" value="ECO:0007669"/>
    <property type="project" value="UniProtKB-KW"/>
</dbReference>
<dbReference type="PANTHER" id="PTHR32071">
    <property type="entry name" value="TRANSCRIPTIONAL REGULATORY PROTEIN"/>
    <property type="match status" value="1"/>
</dbReference>
<sequence length="519" mass="57554">MIGASGMELPLVNEEWRPVAGPRDLHGLALLVAAVDADVVPEVIIAAEAATVPVIVVVDELRPWALSDLLLKYSCIRNLITRDQVEDWDFARTAAEVRQASQPGYGFAIGSAWAMPDDPDEYEARRYLSLNSASMAPFLADLRAALGQMARRRPSLPWDPTDAVPPPALDKDGRLKGGGPFNLSDLVEHAREENARAVLTGPEDLGEWKSLPPPFLILGDSGTGKSLLARLIHDVLTEPATQDGRRGQLVEVAVAGMDDRNFDYEMFGATSGVWNEVPYRVGEATQAAYGTLFLDELGDMPEVAQTRLLRFFNDLRIKIPGTSQPFFSYMHIVAATNREVDHLVSLGRFRNDLLARFRVRVTLPQLAERDPNEKKRLIDFVAQHPRVNPAIGSVSGDEVGRLVSHISSEAMEALLTHDYRDGNFRELEYVVHNAIEKARRSNRRSVELEDLVLRPPKHRPDSVSRVVQVKALPLTPVTVEVQGLDELHRLADRLEAVLLQHGSDYFAVVDGVTYRATRP</sequence>
<protein>
    <submittedName>
        <fullName evidence="5">Nitrogen regulation protein NtrC</fullName>
    </submittedName>
</protein>
<keyword evidence="2" id="KW-0067">ATP-binding</keyword>
<dbReference type="AlphaFoldDB" id="L7VR43"/>
<dbReference type="CDD" id="cd00009">
    <property type="entry name" value="AAA"/>
    <property type="match status" value="1"/>
</dbReference>
<dbReference type="PROSITE" id="PS00675">
    <property type="entry name" value="SIGMA54_INTERACT_1"/>
    <property type="match status" value="1"/>
</dbReference>
<dbReference type="Pfam" id="PF00158">
    <property type="entry name" value="Sigma54_activat"/>
    <property type="match status" value="1"/>
</dbReference>
<reference evidence="5" key="1">
    <citation type="submission" date="2012-09" db="EMBL/GenBank/DDBJ databases">
        <title>Metagenomic Characterization of a Microbial Community in Wastewater Detects High Levels of Antibiotic Resistance.</title>
        <authorList>
            <person name="Abrams M."/>
            <person name="Caldwell A."/>
            <person name="Vandaei E."/>
            <person name="Lee W."/>
            <person name="Perrott J."/>
            <person name="Khan S.Y."/>
            <person name="Ta J."/>
            <person name="Romero D."/>
            <person name="Nguyen V."/>
            <person name="Pourmand N."/>
            <person name="Ouverney C.C."/>
        </authorList>
    </citation>
    <scope>NUCLEOTIDE SEQUENCE</scope>
</reference>
<evidence type="ECO:0000259" key="4">
    <source>
        <dbReference type="PROSITE" id="PS50045"/>
    </source>
</evidence>
<organism evidence="5">
    <name type="scientific">uncultured bacterium A1Q1_fos_1000</name>
    <dbReference type="NCBI Taxonomy" id="1256536"/>
    <lineage>
        <taxon>Bacteria</taxon>
        <taxon>environmental samples</taxon>
    </lineage>
</organism>
<evidence type="ECO:0000256" key="3">
    <source>
        <dbReference type="SAM" id="MobiDB-lite"/>
    </source>
</evidence>
<dbReference type="SUPFAM" id="SSF52540">
    <property type="entry name" value="P-loop containing nucleoside triphosphate hydrolases"/>
    <property type="match status" value="1"/>
</dbReference>
<proteinExistence type="predicted"/>
<dbReference type="InterPro" id="IPR025662">
    <property type="entry name" value="Sigma_54_int_dom_ATP-bd_1"/>
</dbReference>
<dbReference type="PROSITE" id="PS50045">
    <property type="entry name" value="SIGMA54_INTERACT_4"/>
    <property type="match status" value="1"/>
</dbReference>
<name>L7VR43_9BACT</name>
<evidence type="ECO:0000313" key="5">
    <source>
        <dbReference type="EMBL" id="AGC71417.1"/>
    </source>
</evidence>
<dbReference type="EMBL" id="JX649871">
    <property type="protein sequence ID" value="AGC71417.1"/>
    <property type="molecule type" value="Genomic_DNA"/>
</dbReference>
<dbReference type="GO" id="GO:0006355">
    <property type="term" value="P:regulation of DNA-templated transcription"/>
    <property type="evidence" value="ECO:0007669"/>
    <property type="project" value="InterPro"/>
</dbReference>
<evidence type="ECO:0000256" key="1">
    <source>
        <dbReference type="ARBA" id="ARBA00022741"/>
    </source>
</evidence>
<dbReference type="Gene3D" id="1.10.8.60">
    <property type="match status" value="1"/>
</dbReference>
<feature type="domain" description="Sigma-54 factor interaction" evidence="4">
    <location>
        <begin position="214"/>
        <end position="436"/>
    </location>
</feature>
<feature type="region of interest" description="Disordered" evidence="3">
    <location>
        <begin position="154"/>
        <end position="175"/>
    </location>
</feature>
<dbReference type="PANTHER" id="PTHR32071:SF13">
    <property type="entry name" value="RESPONSE REGULATOR HSFA"/>
    <property type="match status" value="1"/>
</dbReference>
<dbReference type="Gene3D" id="3.40.50.300">
    <property type="entry name" value="P-loop containing nucleotide triphosphate hydrolases"/>
    <property type="match status" value="1"/>
</dbReference>
<accession>L7VR43</accession>
<dbReference type="InterPro" id="IPR002078">
    <property type="entry name" value="Sigma_54_int"/>
</dbReference>
<evidence type="ECO:0000256" key="2">
    <source>
        <dbReference type="ARBA" id="ARBA00022840"/>
    </source>
</evidence>
<dbReference type="InterPro" id="IPR003593">
    <property type="entry name" value="AAA+_ATPase"/>
</dbReference>
<dbReference type="InterPro" id="IPR027417">
    <property type="entry name" value="P-loop_NTPase"/>
</dbReference>
<dbReference type="SMART" id="SM00382">
    <property type="entry name" value="AAA"/>
    <property type="match status" value="1"/>
</dbReference>
<keyword evidence="1" id="KW-0547">Nucleotide-binding</keyword>